<dbReference type="GO" id="GO:0000166">
    <property type="term" value="F:nucleotide binding"/>
    <property type="evidence" value="ECO:0007669"/>
    <property type="project" value="InterPro"/>
</dbReference>
<name>A0A3D9IND6_9BACL</name>
<comment type="caution">
    <text evidence="2">The sequence shown here is derived from an EMBL/GenBank/DDBJ whole genome shotgun (WGS) entry which is preliminary data.</text>
</comment>
<dbReference type="PANTHER" id="PTHR43249">
    <property type="entry name" value="UDP-N-ACETYL-2-AMINO-2-DEOXY-D-GLUCURONATE OXIDASE"/>
    <property type="match status" value="1"/>
</dbReference>
<dbReference type="SUPFAM" id="SSF51735">
    <property type="entry name" value="NAD(P)-binding Rossmann-fold domains"/>
    <property type="match status" value="1"/>
</dbReference>
<evidence type="ECO:0000259" key="1">
    <source>
        <dbReference type="Pfam" id="PF01408"/>
    </source>
</evidence>
<dbReference type="InterPro" id="IPR000683">
    <property type="entry name" value="Gfo/Idh/MocA-like_OxRdtase_N"/>
</dbReference>
<reference evidence="2 3" key="1">
    <citation type="submission" date="2018-07" db="EMBL/GenBank/DDBJ databases">
        <title>Genomic Encyclopedia of Type Strains, Phase III (KMG-III): the genomes of soil and plant-associated and newly described type strains.</title>
        <authorList>
            <person name="Whitman W."/>
        </authorList>
    </citation>
    <scope>NUCLEOTIDE SEQUENCE [LARGE SCALE GENOMIC DNA]</scope>
    <source>
        <strain evidence="2 3">CECT 8236</strain>
    </source>
</reference>
<proteinExistence type="predicted"/>
<dbReference type="RefSeq" id="WP_245987498.1">
    <property type="nucleotide sequence ID" value="NZ_QRDY01000004.1"/>
</dbReference>
<dbReference type="InterPro" id="IPR036291">
    <property type="entry name" value="NAD(P)-bd_dom_sf"/>
</dbReference>
<protein>
    <submittedName>
        <fullName evidence="2">Putative dehydrogenase</fullName>
    </submittedName>
</protein>
<dbReference type="Pfam" id="PF01408">
    <property type="entry name" value="GFO_IDH_MocA"/>
    <property type="match status" value="1"/>
</dbReference>
<accession>A0A3D9IND6</accession>
<dbReference type="SUPFAM" id="SSF55347">
    <property type="entry name" value="Glyceraldehyde-3-phosphate dehydrogenase-like, C-terminal domain"/>
    <property type="match status" value="1"/>
</dbReference>
<gene>
    <name evidence="2" type="ORF">DFP95_10422</name>
</gene>
<dbReference type="PANTHER" id="PTHR43249:SF1">
    <property type="entry name" value="D-GLUCOSIDE 3-DEHYDROGENASE"/>
    <property type="match status" value="1"/>
</dbReference>
<dbReference type="Gene3D" id="3.30.360.10">
    <property type="entry name" value="Dihydrodipicolinate Reductase, domain 2"/>
    <property type="match status" value="1"/>
</dbReference>
<feature type="domain" description="Gfo/Idh/MocA-like oxidoreductase N-terminal" evidence="1">
    <location>
        <begin position="6"/>
        <end position="120"/>
    </location>
</feature>
<dbReference type="EMBL" id="QRDY01000004">
    <property type="protein sequence ID" value="RED63029.1"/>
    <property type="molecule type" value="Genomic_DNA"/>
</dbReference>
<dbReference type="InterPro" id="IPR052515">
    <property type="entry name" value="Gfo/Idh/MocA_Oxidoreductase"/>
</dbReference>
<dbReference type="Proteomes" id="UP000256869">
    <property type="component" value="Unassembled WGS sequence"/>
</dbReference>
<organism evidence="2 3">
    <name type="scientific">Cohnella lupini</name>
    <dbReference type="NCBI Taxonomy" id="1294267"/>
    <lineage>
        <taxon>Bacteria</taxon>
        <taxon>Bacillati</taxon>
        <taxon>Bacillota</taxon>
        <taxon>Bacilli</taxon>
        <taxon>Bacillales</taxon>
        <taxon>Paenibacillaceae</taxon>
        <taxon>Cohnella</taxon>
    </lineage>
</organism>
<dbReference type="AlphaFoldDB" id="A0A3D9IND6"/>
<evidence type="ECO:0000313" key="2">
    <source>
        <dbReference type="EMBL" id="RED63029.1"/>
    </source>
</evidence>
<keyword evidence="3" id="KW-1185">Reference proteome</keyword>
<sequence length="372" mass="41389">MAKKVTVAIVGLGFGAEFIPIYQHHPNVDSLTICQRSEEHLHRIGDHFNIPSRYTSFEEMLQDETIDAVHINTPIPDHAEHSIAALLAGKHVACTVPMATSLTDCRRIVEAQQASGRNYMLMETAVFTREFLYIKHLRDSGELGRIQFLKGAHHQDMSGWPGYWEGLPPMHYSSHAISPLLALAGKDAEAVSCLGSGRIDPNLASKYGSPFAVESALFRLADSDLAAEATRSLFQTSRQYIESFDVYAEKMSFEWRRLENESPMIFKGNEAFHIHVQDYGHLLPEGIRSYTTGCLDDHEENRSLGLKGRSSHGGSHPHMVHEFISSIFDERLPFPDAATAFNWTAAGLCAHESALRMGESVRIPSVTGRGDQ</sequence>
<evidence type="ECO:0000313" key="3">
    <source>
        <dbReference type="Proteomes" id="UP000256869"/>
    </source>
</evidence>
<dbReference type="Gene3D" id="3.40.50.720">
    <property type="entry name" value="NAD(P)-binding Rossmann-like Domain"/>
    <property type="match status" value="1"/>
</dbReference>